<dbReference type="CDD" id="cd07043">
    <property type="entry name" value="STAS_anti-anti-sigma_factors"/>
    <property type="match status" value="1"/>
</dbReference>
<evidence type="ECO:0000259" key="3">
    <source>
        <dbReference type="PROSITE" id="PS50801"/>
    </source>
</evidence>
<reference evidence="4" key="1">
    <citation type="submission" date="2020-11" db="EMBL/GenBank/DDBJ databases">
        <title>Isolation and identification of active actinomycetes.</title>
        <authorList>
            <person name="Sun X."/>
        </authorList>
    </citation>
    <scope>NUCLEOTIDE SEQUENCE</scope>
    <source>
        <strain evidence="4">NEAU-A11</strain>
    </source>
</reference>
<dbReference type="NCBIfam" id="TIGR00377">
    <property type="entry name" value="ant_ant_sig"/>
    <property type="match status" value="1"/>
</dbReference>
<dbReference type="InterPro" id="IPR003658">
    <property type="entry name" value="Anti-sigma_ant"/>
</dbReference>
<dbReference type="AlphaFoldDB" id="A0A931C9Y4"/>
<evidence type="ECO:0000256" key="1">
    <source>
        <dbReference type="ARBA" id="ARBA00009013"/>
    </source>
</evidence>
<dbReference type="SUPFAM" id="SSF52091">
    <property type="entry name" value="SpoIIaa-like"/>
    <property type="match status" value="1"/>
</dbReference>
<evidence type="ECO:0000313" key="5">
    <source>
        <dbReference type="Proteomes" id="UP000598146"/>
    </source>
</evidence>
<gene>
    <name evidence="4" type="ORF">I4J89_12230</name>
</gene>
<name>A0A931C9Y4_9ACTN</name>
<dbReference type="RefSeq" id="WP_196414034.1">
    <property type="nucleotide sequence ID" value="NZ_JADQTO010000005.1"/>
</dbReference>
<feature type="domain" description="STAS" evidence="3">
    <location>
        <begin position="18"/>
        <end position="106"/>
    </location>
</feature>
<dbReference type="EMBL" id="JADQTO010000005">
    <property type="protein sequence ID" value="MBG0562233.1"/>
    <property type="molecule type" value="Genomic_DNA"/>
</dbReference>
<dbReference type="Proteomes" id="UP000598146">
    <property type="component" value="Unassembled WGS sequence"/>
</dbReference>
<dbReference type="PANTHER" id="PTHR33495">
    <property type="entry name" value="ANTI-SIGMA FACTOR ANTAGONIST TM_1081-RELATED-RELATED"/>
    <property type="match status" value="1"/>
</dbReference>
<dbReference type="Pfam" id="PF01740">
    <property type="entry name" value="STAS"/>
    <property type="match status" value="1"/>
</dbReference>
<evidence type="ECO:0000256" key="2">
    <source>
        <dbReference type="RuleBase" id="RU003749"/>
    </source>
</evidence>
<dbReference type="PROSITE" id="PS50801">
    <property type="entry name" value="STAS"/>
    <property type="match status" value="1"/>
</dbReference>
<dbReference type="InterPro" id="IPR002645">
    <property type="entry name" value="STAS_dom"/>
</dbReference>
<comment type="similarity">
    <text evidence="1 2">Belongs to the anti-sigma-factor antagonist family.</text>
</comment>
<dbReference type="InterPro" id="IPR036513">
    <property type="entry name" value="STAS_dom_sf"/>
</dbReference>
<dbReference type="GO" id="GO:0043856">
    <property type="term" value="F:anti-sigma factor antagonist activity"/>
    <property type="evidence" value="ECO:0007669"/>
    <property type="project" value="InterPro"/>
</dbReference>
<proteinExistence type="inferred from homology"/>
<dbReference type="Gene3D" id="3.30.750.24">
    <property type="entry name" value="STAS domain"/>
    <property type="match status" value="1"/>
</dbReference>
<sequence length="106" mass="11950">MQPDILTVTVREGPASSVILVAAGEIDRDSRDELDRAADEVLSEGVYRLMIDVAAVSFCDSSGLSLFIDLHRRTRRHDGWLRLVSVPPYLREMLRVTHLDEMIEIA</sequence>
<comment type="caution">
    <text evidence="4">The sequence shown here is derived from an EMBL/GenBank/DDBJ whole genome shotgun (WGS) entry which is preliminary data.</text>
</comment>
<protein>
    <recommendedName>
        <fullName evidence="2">Anti-sigma factor antagonist</fullName>
    </recommendedName>
</protein>
<evidence type="ECO:0000313" key="4">
    <source>
        <dbReference type="EMBL" id="MBG0562233.1"/>
    </source>
</evidence>
<keyword evidence="5" id="KW-1185">Reference proteome</keyword>
<accession>A0A931C9Y4</accession>
<organism evidence="4 5">
    <name type="scientific">Actinoplanes aureus</name>
    <dbReference type="NCBI Taxonomy" id="2792083"/>
    <lineage>
        <taxon>Bacteria</taxon>
        <taxon>Bacillati</taxon>
        <taxon>Actinomycetota</taxon>
        <taxon>Actinomycetes</taxon>
        <taxon>Micromonosporales</taxon>
        <taxon>Micromonosporaceae</taxon>
        <taxon>Actinoplanes</taxon>
    </lineage>
</organism>